<keyword evidence="1" id="KW-0547">Nucleotide-binding</keyword>
<dbReference type="EMBL" id="JALLAZ020001122">
    <property type="protein sequence ID" value="KAL3780268.1"/>
    <property type="molecule type" value="Genomic_DNA"/>
</dbReference>
<evidence type="ECO:0000313" key="8">
    <source>
        <dbReference type="EMBL" id="KAL3780268.1"/>
    </source>
</evidence>
<dbReference type="PANTHER" id="PTHR10887:SF495">
    <property type="entry name" value="HELICASE SENATAXIN ISOFORM X1-RELATED"/>
    <property type="match status" value="1"/>
</dbReference>
<dbReference type="CDD" id="cd18808">
    <property type="entry name" value="SF1_C_Upf1"/>
    <property type="match status" value="1"/>
</dbReference>
<feature type="domain" description="DNA2/NAM7 helicase-like C-terminal" evidence="7">
    <location>
        <begin position="476"/>
        <end position="686"/>
    </location>
</feature>
<evidence type="ECO:0000256" key="3">
    <source>
        <dbReference type="ARBA" id="ARBA00022806"/>
    </source>
</evidence>
<dbReference type="GO" id="GO:0005524">
    <property type="term" value="F:ATP binding"/>
    <property type="evidence" value="ECO:0007669"/>
    <property type="project" value="UniProtKB-KW"/>
</dbReference>
<keyword evidence="2" id="KW-0378">Hydrolase</keyword>
<evidence type="ECO:0000313" key="9">
    <source>
        <dbReference type="Proteomes" id="UP001530315"/>
    </source>
</evidence>
<evidence type="ECO:0000256" key="2">
    <source>
        <dbReference type="ARBA" id="ARBA00022801"/>
    </source>
</evidence>
<keyword evidence="4" id="KW-0067">ATP-binding</keyword>
<accession>A0ABD3NX59</accession>
<evidence type="ECO:0000259" key="7">
    <source>
        <dbReference type="Pfam" id="PF13087"/>
    </source>
</evidence>
<dbReference type="GO" id="GO:0016787">
    <property type="term" value="F:hydrolase activity"/>
    <property type="evidence" value="ECO:0007669"/>
    <property type="project" value="UniProtKB-KW"/>
</dbReference>
<dbReference type="Pfam" id="PF13086">
    <property type="entry name" value="AAA_11"/>
    <property type="match status" value="2"/>
</dbReference>
<feature type="domain" description="DNA2/NAM7 helicase helicase" evidence="6">
    <location>
        <begin position="155"/>
        <end position="337"/>
    </location>
</feature>
<feature type="domain" description="DNA2/NAM7 helicase helicase" evidence="6">
    <location>
        <begin position="372"/>
        <end position="408"/>
    </location>
</feature>
<evidence type="ECO:0000259" key="6">
    <source>
        <dbReference type="Pfam" id="PF13086"/>
    </source>
</evidence>
<dbReference type="InterPro" id="IPR041677">
    <property type="entry name" value="DNA2/NAM7_AAA_11"/>
</dbReference>
<dbReference type="Pfam" id="PF13087">
    <property type="entry name" value="AAA_12"/>
    <property type="match status" value="1"/>
</dbReference>
<dbReference type="FunFam" id="3.40.50.300:FF:000326">
    <property type="entry name" value="P-loop containing nucleoside triphosphate hydrolase"/>
    <property type="match status" value="1"/>
</dbReference>
<dbReference type="InterPro" id="IPR047187">
    <property type="entry name" value="SF1_C_Upf1"/>
</dbReference>
<feature type="region of interest" description="Disordered" evidence="5">
    <location>
        <begin position="274"/>
        <end position="295"/>
    </location>
</feature>
<organism evidence="8 9">
    <name type="scientific">Stephanodiscus triporus</name>
    <dbReference type="NCBI Taxonomy" id="2934178"/>
    <lineage>
        <taxon>Eukaryota</taxon>
        <taxon>Sar</taxon>
        <taxon>Stramenopiles</taxon>
        <taxon>Ochrophyta</taxon>
        <taxon>Bacillariophyta</taxon>
        <taxon>Coscinodiscophyceae</taxon>
        <taxon>Thalassiosirophycidae</taxon>
        <taxon>Stephanodiscales</taxon>
        <taxon>Stephanodiscaceae</taxon>
        <taxon>Stephanodiscus</taxon>
    </lineage>
</organism>
<evidence type="ECO:0000256" key="1">
    <source>
        <dbReference type="ARBA" id="ARBA00022741"/>
    </source>
</evidence>
<reference evidence="8 9" key="1">
    <citation type="submission" date="2024-10" db="EMBL/GenBank/DDBJ databases">
        <title>Updated reference genomes for cyclostephanoid diatoms.</title>
        <authorList>
            <person name="Roberts W.R."/>
            <person name="Alverson A.J."/>
        </authorList>
    </citation>
    <scope>NUCLEOTIDE SEQUENCE [LARGE SCALE GENOMIC DNA]</scope>
    <source>
        <strain evidence="8 9">AJA276-08</strain>
    </source>
</reference>
<dbReference type="SUPFAM" id="SSF52540">
    <property type="entry name" value="P-loop containing nucleoside triphosphate hydrolases"/>
    <property type="match status" value="1"/>
</dbReference>
<feature type="region of interest" description="Disordered" evidence="5">
    <location>
        <begin position="47"/>
        <end position="81"/>
    </location>
</feature>
<keyword evidence="9" id="KW-1185">Reference proteome</keyword>
<comment type="caution">
    <text evidence="8">The sequence shown here is derived from an EMBL/GenBank/DDBJ whole genome shotgun (WGS) entry which is preliminary data.</text>
</comment>
<dbReference type="Gene3D" id="3.40.50.300">
    <property type="entry name" value="P-loop containing nucleotide triphosphate hydrolases"/>
    <property type="match status" value="2"/>
</dbReference>
<dbReference type="PANTHER" id="PTHR10887">
    <property type="entry name" value="DNA2/NAM7 HELICASE FAMILY"/>
    <property type="match status" value="1"/>
</dbReference>
<dbReference type="InterPro" id="IPR045055">
    <property type="entry name" value="DNA2/NAM7-like"/>
</dbReference>
<name>A0ABD3NX59_9STRA</name>
<sequence>MPAGKYASAFGPASNNVGVGGRGDPDARVRVDRFFSDVPFRRMVAAIGQMTSVPERPRAPQPQRQRRHRTGERGDDDDDVRVGGFAMDALLKEAVLSTFAMKDDRMSSSDGIAGNPGLGDLPKKLARPPLPTSAHMADQVMTYIRVNPGNLFPRYNEPQLTAIRSALTRRLTLIQGPPGTGKTTTAGSIAFGFVHQCRSLSPHCKVLATAFSNVGADNLAEKFLALGLKVVRVGKPSGVSESLWGYTLDAAIERDPNARKALEDAARITAKIKKGANDGDSRRTNKGSISAERAKRDAATDAVKASIQACNIAATRALREADVIVATSIGAADAQLLAACGIYPEEEDDAKSRTRRAAVDTRPKTQFGTIRACQSVEPASLIPIVSTNSCRSLVMLGDPCQLPPTVRSDPSSTGESPLSISLMSRLASTLPQPVTITAQRDNTPLDCRFLQSKPTRQAVSKVTDASNNISYRKQYSGSLLLSVQYRMHPSIAAFSSAIFYNGLLSSPLQLGSSRVFPQHLSTMYPSSNRDMSVRFVQVGGRNNESREAVKSGEVLPTSSVSVTDPANTSYRNDAEARLVVQILTSLLSKEASFQGSIGIVTPYSGQVALIKSMMAKNADLRACVQSFPHEIEVKSVDAYQGRERDLVIFSAVRSNRQGRIGFLTDWRRMNVSLTRSKSGLIVVGDAETLKDGDKHWGAFVRWCENMDCLVE</sequence>
<dbReference type="AlphaFoldDB" id="A0ABD3NX59"/>
<keyword evidence="3" id="KW-0347">Helicase</keyword>
<evidence type="ECO:0000256" key="4">
    <source>
        <dbReference type="ARBA" id="ARBA00022840"/>
    </source>
</evidence>
<dbReference type="GO" id="GO:0005694">
    <property type="term" value="C:chromosome"/>
    <property type="evidence" value="ECO:0007669"/>
    <property type="project" value="UniProtKB-ARBA"/>
</dbReference>
<proteinExistence type="predicted"/>
<protein>
    <submittedName>
        <fullName evidence="8">Uncharacterized protein</fullName>
    </submittedName>
</protein>
<dbReference type="Proteomes" id="UP001530315">
    <property type="component" value="Unassembled WGS sequence"/>
</dbReference>
<feature type="region of interest" description="Disordered" evidence="5">
    <location>
        <begin position="1"/>
        <end position="25"/>
    </location>
</feature>
<gene>
    <name evidence="8" type="ORF">ACHAW5_001528</name>
</gene>
<dbReference type="GO" id="GO:0004386">
    <property type="term" value="F:helicase activity"/>
    <property type="evidence" value="ECO:0007669"/>
    <property type="project" value="UniProtKB-KW"/>
</dbReference>
<dbReference type="InterPro" id="IPR027417">
    <property type="entry name" value="P-loop_NTPase"/>
</dbReference>
<evidence type="ECO:0000256" key="5">
    <source>
        <dbReference type="SAM" id="MobiDB-lite"/>
    </source>
</evidence>
<dbReference type="InterPro" id="IPR041679">
    <property type="entry name" value="DNA2/NAM7-like_C"/>
</dbReference>